<dbReference type="InterPro" id="IPR011992">
    <property type="entry name" value="EF-hand-dom_pair"/>
</dbReference>
<dbReference type="Gene3D" id="1.10.510.10">
    <property type="entry name" value="Transferase(Phosphotransferase) domain 1"/>
    <property type="match status" value="1"/>
</dbReference>
<evidence type="ECO:0000259" key="1">
    <source>
        <dbReference type="PROSITE" id="PS50011"/>
    </source>
</evidence>
<dbReference type="OrthoDB" id="10252534at2759"/>
<evidence type="ECO:0000313" key="4">
    <source>
        <dbReference type="EMBL" id="KAH0574318.1"/>
    </source>
</evidence>
<feature type="domain" description="EF-hand" evidence="2">
    <location>
        <begin position="213"/>
        <end position="248"/>
    </location>
</feature>
<dbReference type="GO" id="GO:0005524">
    <property type="term" value="F:ATP binding"/>
    <property type="evidence" value="ECO:0007669"/>
    <property type="project" value="InterPro"/>
</dbReference>
<evidence type="ECO:0000313" key="5">
    <source>
        <dbReference type="Proteomes" id="UP000018208"/>
    </source>
</evidence>
<sequence>MGICTSQPKYQELHQTFVKMNISNSGHVTYKEFLNSTFCKHLQPLRIIILNDFFKYGSNHQQCLSFDTFLDYSQSLFQQSSCIPFTTINQDQKISALNEDQTQQYGLMQQPQTDEIYDVRTMVEKMVDGSKNASELDQFSISQALGLNSRGLDVVFRQDAFNDKIEQDYITEHDICLLIDQLAAQGIDLSGLVSTLKPSSPTSENSNKVEDFNDIKLSRLLIKEYDSTHSGTLSSIEFDGLMRALNTELQAHQTFLGADLKIIGEYITGRTLGFGKTGIVKCAIKKNDIQQKEICLKISQIQNKKISKQSFFTGENYCTQLPEENFLSLAQSEYIVQFYESFIHKDKNGNQWSVIVVDLCGGGSLAEYCHSTSITEPIARYFFTQILLGIEHLHNLKIAHLDIRLQNILIDSNGDARICDFGNSVHMEPGFMLKAGTIAGTLSHMPPEMLLFCEDFDAKCVDMWQCGLILYELLTGKPLFSCKNDSVVQQIKNSTFEPLSYQFSKEARELVNQLLQPTPENRLTVQEALDSEWLQLPLHKPAIAKGFIILDPAPLLSELCMKIEHIFKGESVQFTENDAKNKDILAFKCQYKGVTFTMQCERIKKVEKIDEIELSQRAVQSKVGSREIEDYIIGQFAQSQKVVKITFFLRQGVLWDFQKIFKRIRFLIMKTERAEDIGVEEVLILRSESYVDEESGVTVNNHSFVVKERLFGSSDRGAE</sequence>
<dbReference type="GO" id="GO:0005737">
    <property type="term" value="C:cytoplasm"/>
    <property type="evidence" value="ECO:0007669"/>
    <property type="project" value="TreeGrafter"/>
</dbReference>
<proteinExistence type="predicted"/>
<evidence type="ECO:0000259" key="2">
    <source>
        <dbReference type="PROSITE" id="PS50222"/>
    </source>
</evidence>
<organism evidence="3">
    <name type="scientific">Spironucleus salmonicida</name>
    <dbReference type="NCBI Taxonomy" id="348837"/>
    <lineage>
        <taxon>Eukaryota</taxon>
        <taxon>Metamonada</taxon>
        <taxon>Diplomonadida</taxon>
        <taxon>Hexamitidae</taxon>
        <taxon>Hexamitinae</taxon>
        <taxon>Spironucleus</taxon>
    </lineage>
</organism>
<evidence type="ECO:0000313" key="3">
    <source>
        <dbReference type="EMBL" id="EST44814.1"/>
    </source>
</evidence>
<dbReference type="PROSITE" id="PS50222">
    <property type="entry name" value="EF_HAND_2"/>
    <property type="match status" value="1"/>
</dbReference>
<dbReference type="Pfam" id="PF00069">
    <property type="entry name" value="Pkinase"/>
    <property type="match status" value="1"/>
</dbReference>
<feature type="domain" description="Protein kinase" evidence="1">
    <location>
        <begin position="266"/>
        <end position="534"/>
    </location>
</feature>
<reference evidence="4" key="2">
    <citation type="submission" date="2020-12" db="EMBL/GenBank/DDBJ databases">
        <title>New Spironucleus salmonicida genome in near-complete chromosomes.</title>
        <authorList>
            <person name="Xu F."/>
            <person name="Kurt Z."/>
            <person name="Jimenez-Gonzalez A."/>
            <person name="Astvaldsson A."/>
            <person name="Andersson J.O."/>
            <person name="Svard S.G."/>
        </authorList>
    </citation>
    <scope>NUCLEOTIDE SEQUENCE</scope>
    <source>
        <strain evidence="4">ATCC 50377</strain>
    </source>
</reference>
<dbReference type="EMBL" id="KI546107">
    <property type="protein sequence ID" value="EST44814.1"/>
    <property type="molecule type" value="Genomic_DNA"/>
</dbReference>
<dbReference type="GO" id="GO:0010506">
    <property type="term" value="P:regulation of autophagy"/>
    <property type="evidence" value="ECO:0007669"/>
    <property type="project" value="InterPro"/>
</dbReference>
<dbReference type="PROSITE" id="PS50011">
    <property type="entry name" value="PROTEIN_KINASE_DOM"/>
    <property type="match status" value="1"/>
</dbReference>
<gene>
    <name evidence="3" type="ORF">SS50377_15259</name>
    <name evidence="4" type="ORF">SS50377_24273</name>
</gene>
<dbReference type="PANTHER" id="PTHR24348">
    <property type="entry name" value="SERINE/THREONINE-PROTEIN KINASE UNC-51-RELATED"/>
    <property type="match status" value="1"/>
</dbReference>
<dbReference type="SUPFAM" id="SSF47473">
    <property type="entry name" value="EF-hand"/>
    <property type="match status" value="1"/>
</dbReference>
<name>V6LVH9_9EUKA</name>
<dbReference type="InterPro" id="IPR000719">
    <property type="entry name" value="Prot_kinase_dom"/>
</dbReference>
<accession>V6LVH9</accession>
<dbReference type="InterPro" id="IPR045269">
    <property type="entry name" value="Atg1-like"/>
</dbReference>
<dbReference type="GO" id="GO:0004674">
    <property type="term" value="F:protein serine/threonine kinase activity"/>
    <property type="evidence" value="ECO:0007669"/>
    <property type="project" value="InterPro"/>
</dbReference>
<dbReference type="AlphaFoldDB" id="V6LVH9"/>
<reference evidence="3 4" key="1">
    <citation type="journal article" date="2014" name="PLoS Genet.">
        <title>The Genome of Spironucleus salmonicida Highlights a Fish Pathogen Adapted to Fluctuating Environments.</title>
        <authorList>
            <person name="Xu F."/>
            <person name="Jerlstrom-Hultqvist J."/>
            <person name="Einarsson E."/>
            <person name="Astvaldsson A."/>
            <person name="Svard S.G."/>
            <person name="Andersson J.O."/>
        </authorList>
    </citation>
    <scope>NUCLEOTIDE SEQUENCE</scope>
    <source>
        <strain evidence="4">ATCC 50377</strain>
    </source>
</reference>
<dbReference type="GO" id="GO:0005509">
    <property type="term" value="F:calcium ion binding"/>
    <property type="evidence" value="ECO:0007669"/>
    <property type="project" value="InterPro"/>
</dbReference>
<dbReference type="Proteomes" id="UP000018208">
    <property type="component" value="Unassembled WGS sequence"/>
</dbReference>
<dbReference type="VEuPathDB" id="GiardiaDB:SS50377_24273"/>
<keyword evidence="3" id="KW-0808">Transferase</keyword>
<keyword evidence="3" id="KW-0418">Kinase</keyword>
<dbReference type="EMBL" id="AUWU02000004">
    <property type="protein sequence ID" value="KAH0574318.1"/>
    <property type="molecule type" value="Genomic_DNA"/>
</dbReference>
<protein>
    <submittedName>
        <fullName evidence="3">Kinase</fullName>
    </submittedName>
</protein>
<dbReference type="InterPro" id="IPR011009">
    <property type="entry name" value="Kinase-like_dom_sf"/>
</dbReference>
<dbReference type="InterPro" id="IPR002048">
    <property type="entry name" value="EF_hand_dom"/>
</dbReference>
<keyword evidence="5" id="KW-1185">Reference proteome</keyword>
<dbReference type="SUPFAM" id="SSF56112">
    <property type="entry name" value="Protein kinase-like (PK-like)"/>
    <property type="match status" value="1"/>
</dbReference>